<name>A0A2M6XDW4_9BACT</name>
<evidence type="ECO:0000313" key="2">
    <source>
        <dbReference type="Proteomes" id="UP000228996"/>
    </source>
</evidence>
<protein>
    <submittedName>
        <fullName evidence="1">Uncharacterized protein</fullName>
    </submittedName>
</protein>
<dbReference type="EMBL" id="PEYO01000005">
    <property type="protein sequence ID" value="PIU03881.1"/>
    <property type="molecule type" value="Genomic_DNA"/>
</dbReference>
<organism evidence="1 2">
    <name type="scientific">Candidatus Shapirobacteria bacterium CG08_land_8_20_14_0_20_39_18</name>
    <dbReference type="NCBI Taxonomy" id="1974883"/>
    <lineage>
        <taxon>Bacteria</taxon>
        <taxon>Candidatus Shapironibacteriota</taxon>
    </lineage>
</organism>
<dbReference type="AlphaFoldDB" id="A0A2M6XDW4"/>
<proteinExistence type="predicted"/>
<evidence type="ECO:0000313" key="1">
    <source>
        <dbReference type="EMBL" id="PIU03881.1"/>
    </source>
</evidence>
<reference evidence="2" key="1">
    <citation type="submission" date="2017-09" db="EMBL/GenBank/DDBJ databases">
        <title>Depth-based differentiation of microbial function through sediment-hosted aquifers and enrichment of novel symbionts in the deep terrestrial subsurface.</title>
        <authorList>
            <person name="Probst A.J."/>
            <person name="Ladd B."/>
            <person name="Jarett J.K."/>
            <person name="Geller-Mcgrath D.E."/>
            <person name="Sieber C.M.K."/>
            <person name="Emerson J.B."/>
            <person name="Anantharaman K."/>
            <person name="Thomas B.C."/>
            <person name="Malmstrom R."/>
            <person name="Stieglmeier M."/>
            <person name="Klingl A."/>
            <person name="Woyke T."/>
            <person name="Ryan C.M."/>
            <person name="Banfield J.F."/>
        </authorList>
    </citation>
    <scope>NUCLEOTIDE SEQUENCE [LARGE SCALE GENOMIC DNA]</scope>
</reference>
<comment type="caution">
    <text evidence="1">The sequence shown here is derived from an EMBL/GenBank/DDBJ whole genome shotgun (WGS) entry which is preliminary data.</text>
</comment>
<dbReference type="Proteomes" id="UP000228996">
    <property type="component" value="Unassembled WGS sequence"/>
</dbReference>
<gene>
    <name evidence="1" type="ORF">COT44_01190</name>
</gene>
<sequence length="193" mass="21475">MKNILLALLLLPINIIPKNVLPKTQIIFSDANYSQPTNDFSVGQTVYLKIENSGCGCSQKILRVLDNNKNEISQLTLDRAGDGPYVFTASFSAPATEEIYYVDIKIEGSGSSYANQQNINVTGNRTFIPTITPTPLPPTKPQAKWGTPTPTLAPGPQPLLQSNKLGLSPIPNFFQRFWEFLHQWFVSLTNRKH</sequence>
<accession>A0A2M6XDW4</accession>